<comment type="pathway">
    <text evidence="1 7">Cofactor biosynthesis; (R)-pantothenate biosynthesis; (R)-pantoate from 3-methyl-2-oxobutanoate: step 1/2.</text>
</comment>
<dbReference type="GO" id="GO:0032259">
    <property type="term" value="P:methylation"/>
    <property type="evidence" value="ECO:0007669"/>
    <property type="project" value="UniProtKB-KW"/>
</dbReference>
<evidence type="ECO:0000256" key="7">
    <source>
        <dbReference type="HAMAP-Rule" id="MF_00156"/>
    </source>
</evidence>
<feature type="binding site" evidence="7 10">
    <location>
        <position position="75"/>
    </location>
    <ligand>
        <name>Mg(2+)</name>
        <dbReference type="ChEBI" id="CHEBI:18420"/>
    </ligand>
</feature>
<feature type="binding site" evidence="7 9">
    <location>
        <position position="105"/>
    </location>
    <ligand>
        <name>3-methyl-2-oxobutanoate</name>
        <dbReference type="ChEBI" id="CHEBI:11851"/>
    </ligand>
</feature>
<dbReference type="InterPro" id="IPR040442">
    <property type="entry name" value="Pyrv_kinase-like_dom_sf"/>
</dbReference>
<dbReference type="FunFam" id="3.20.20.60:FF:000003">
    <property type="entry name" value="3-methyl-2-oxobutanoate hydroxymethyltransferase"/>
    <property type="match status" value="1"/>
</dbReference>
<reference evidence="11" key="1">
    <citation type="submission" date="2019-08" db="EMBL/GenBank/DDBJ databases">
        <title>Genomic characterization of a novel candidate phylum (ARYD3) from a high temperature, high salinity tertiary oil reservoir in north central Oklahoma, USA.</title>
        <authorList>
            <person name="Youssef N.H."/>
            <person name="Yadav A."/>
            <person name="Elshahed M.S."/>
        </authorList>
    </citation>
    <scope>NUCLEOTIDE SEQUENCE [LARGE SCALE GENOMIC DNA]</scope>
    <source>
        <strain evidence="11">ARYD3</strain>
    </source>
</reference>
<feature type="active site" description="Proton acceptor" evidence="7 8">
    <location>
        <position position="172"/>
    </location>
</feature>
<keyword evidence="5 7" id="KW-0808">Transferase</keyword>
<dbReference type="PANTHER" id="PTHR20881">
    <property type="entry name" value="3-METHYL-2-OXOBUTANOATE HYDROXYMETHYLTRANSFERASE"/>
    <property type="match status" value="1"/>
</dbReference>
<keyword evidence="4 7" id="KW-0566">Pantothenate biosynthesis</keyword>
<evidence type="ECO:0000256" key="10">
    <source>
        <dbReference type="PIRSR" id="PIRSR000388-3"/>
    </source>
</evidence>
<evidence type="ECO:0000256" key="5">
    <source>
        <dbReference type="ARBA" id="ARBA00022679"/>
    </source>
</evidence>
<comment type="cofactor">
    <cofactor evidence="7 10">
        <name>Mg(2+)</name>
        <dbReference type="ChEBI" id="CHEBI:18420"/>
    </cofactor>
    <text evidence="7 10">Binds 1 Mg(2+) ion per subunit.</text>
</comment>
<dbReference type="GO" id="GO:0000287">
    <property type="term" value="F:magnesium ion binding"/>
    <property type="evidence" value="ECO:0007669"/>
    <property type="project" value="TreeGrafter"/>
</dbReference>
<dbReference type="EC" id="2.1.2.11" evidence="7"/>
<evidence type="ECO:0000256" key="4">
    <source>
        <dbReference type="ARBA" id="ARBA00022655"/>
    </source>
</evidence>
<keyword evidence="7" id="KW-0963">Cytoplasm</keyword>
<dbReference type="Pfam" id="PF02548">
    <property type="entry name" value="Pantoate_transf"/>
    <property type="match status" value="1"/>
</dbReference>
<name>A0A5D0ME67_9BACT</name>
<comment type="subunit">
    <text evidence="3 7">Homodecamer; pentamer of dimers.</text>
</comment>
<dbReference type="PIRSF" id="PIRSF000388">
    <property type="entry name" value="Pantoate_hydroxy_MeTrfase"/>
    <property type="match status" value="1"/>
</dbReference>
<feature type="binding site" evidence="7 10">
    <location>
        <position position="107"/>
    </location>
    <ligand>
        <name>Mg(2+)</name>
        <dbReference type="ChEBI" id="CHEBI:18420"/>
    </ligand>
</feature>
<protein>
    <recommendedName>
        <fullName evidence="7">3-methyl-2-oxobutanoate hydroxymethyltransferase</fullName>
        <ecNumber evidence="7">2.1.2.11</ecNumber>
    </recommendedName>
    <alternativeName>
        <fullName evidence="7">Ketopantoate hydroxymethyltransferase</fullName>
        <shortName evidence="7">KPHMT</shortName>
    </alternativeName>
</protein>
<evidence type="ECO:0000256" key="1">
    <source>
        <dbReference type="ARBA" id="ARBA00005033"/>
    </source>
</evidence>
<dbReference type="NCBIfam" id="NF001452">
    <property type="entry name" value="PRK00311.1"/>
    <property type="match status" value="1"/>
</dbReference>
<dbReference type="CDD" id="cd06557">
    <property type="entry name" value="KPHMT-like"/>
    <property type="match status" value="1"/>
</dbReference>
<dbReference type="AlphaFoldDB" id="A0A5D0ME67"/>
<keyword evidence="7 10" id="KW-0479">Metal-binding</keyword>
<keyword evidence="12" id="KW-1185">Reference proteome</keyword>
<dbReference type="GO" id="GO:0015940">
    <property type="term" value="P:pantothenate biosynthetic process"/>
    <property type="evidence" value="ECO:0007669"/>
    <property type="project" value="UniProtKB-UniRule"/>
</dbReference>
<dbReference type="GO" id="GO:0005737">
    <property type="term" value="C:cytoplasm"/>
    <property type="evidence" value="ECO:0007669"/>
    <property type="project" value="UniProtKB-SubCell"/>
</dbReference>
<comment type="similarity">
    <text evidence="2 7">Belongs to the PanB family.</text>
</comment>
<evidence type="ECO:0000313" key="12">
    <source>
        <dbReference type="Proteomes" id="UP000324143"/>
    </source>
</evidence>
<evidence type="ECO:0000256" key="8">
    <source>
        <dbReference type="PIRSR" id="PIRSR000388-1"/>
    </source>
</evidence>
<dbReference type="EMBL" id="VSIX01000016">
    <property type="protein sequence ID" value="TYB31957.1"/>
    <property type="molecule type" value="Genomic_DNA"/>
</dbReference>
<feature type="binding site" evidence="7 10">
    <location>
        <position position="36"/>
    </location>
    <ligand>
        <name>Mg(2+)</name>
        <dbReference type="ChEBI" id="CHEBI:18420"/>
    </ligand>
</feature>
<dbReference type="GO" id="GO:0008168">
    <property type="term" value="F:methyltransferase activity"/>
    <property type="evidence" value="ECO:0007669"/>
    <property type="project" value="UniProtKB-KW"/>
</dbReference>
<evidence type="ECO:0000256" key="9">
    <source>
        <dbReference type="PIRSR" id="PIRSR000388-2"/>
    </source>
</evidence>
<accession>A0A5D0ME67</accession>
<sequence length="256" mass="28124">MKMKKEDEKIAAVTAYDYSMAKIFDSAGIDLMLVGDSMGMVIFGEENTLNVSISDIIRHTRAVVKGNQNSVVVADMPFLSFQVSLEKAVENAGEIIQKTGCSAVKIEGGYFELTKRLVNIGIPVVAHLGFTPQSVKKFGRNIVRGKSNNERDYIIESAHKLQKAGASILVLEAVPENLAEKISKELIIPVIGIGSGRKCDGEIQVCYDILGLYPDFKPKHAKVFSDSGRSIKEGIEKYIKEVKNNEFPGKDNVLKK</sequence>
<comment type="function">
    <text evidence="6 7">Catalyzes the reversible reaction in which hydroxymethyl group from 5,10-methylenetetrahydrofolate is transferred onto alpha-ketoisovalerate to form ketopantoate.</text>
</comment>
<dbReference type="InterPro" id="IPR015813">
    <property type="entry name" value="Pyrv/PenolPyrv_kinase-like_dom"/>
</dbReference>
<organism evidence="11 12">
    <name type="scientific">Candidatus Mcinerneyibacterium aminivorans</name>
    <dbReference type="NCBI Taxonomy" id="2703815"/>
    <lineage>
        <taxon>Bacteria</taxon>
        <taxon>Candidatus Macinerneyibacteriota</taxon>
        <taxon>Candidatus Mcinerneyibacteria</taxon>
        <taxon>Candidatus Mcinerneyibacteriales</taxon>
        <taxon>Candidatus Mcinerneyibacteriaceae</taxon>
        <taxon>Candidatus Mcinerneyibacterium</taxon>
    </lineage>
</organism>
<dbReference type="InterPro" id="IPR003700">
    <property type="entry name" value="Pantoate_hydroxy_MeTrfase"/>
</dbReference>
<dbReference type="SUPFAM" id="SSF51621">
    <property type="entry name" value="Phosphoenolpyruvate/pyruvate domain"/>
    <property type="match status" value="1"/>
</dbReference>
<dbReference type="Proteomes" id="UP000324143">
    <property type="component" value="Unassembled WGS sequence"/>
</dbReference>
<comment type="subcellular location">
    <subcellularLocation>
        <location evidence="7">Cytoplasm</location>
    </subcellularLocation>
</comment>
<dbReference type="UniPathway" id="UPA00028">
    <property type="reaction ID" value="UER00003"/>
</dbReference>
<dbReference type="HAMAP" id="MF_00156">
    <property type="entry name" value="PanB"/>
    <property type="match status" value="1"/>
</dbReference>
<proteinExistence type="inferred from homology"/>
<dbReference type="Gene3D" id="3.20.20.60">
    <property type="entry name" value="Phosphoenolpyruvate-binding domains"/>
    <property type="match status" value="1"/>
</dbReference>
<feature type="binding site" evidence="7 9">
    <location>
        <position position="75"/>
    </location>
    <ligand>
        <name>3-methyl-2-oxobutanoate</name>
        <dbReference type="ChEBI" id="CHEBI:11851"/>
    </ligand>
</feature>
<dbReference type="PANTHER" id="PTHR20881:SF0">
    <property type="entry name" value="3-METHYL-2-OXOBUTANOATE HYDROXYMETHYLTRANSFERASE"/>
    <property type="match status" value="1"/>
</dbReference>
<keyword evidence="7 10" id="KW-0460">Magnesium</keyword>
<evidence type="ECO:0000256" key="6">
    <source>
        <dbReference type="ARBA" id="ARBA00056497"/>
    </source>
</evidence>
<gene>
    <name evidence="7 11" type="primary">panB</name>
    <name evidence="11" type="ORF">FXF47_01510</name>
</gene>
<evidence type="ECO:0000256" key="3">
    <source>
        <dbReference type="ARBA" id="ARBA00011424"/>
    </source>
</evidence>
<dbReference type="NCBIfam" id="TIGR00222">
    <property type="entry name" value="panB"/>
    <property type="match status" value="1"/>
</dbReference>
<dbReference type="GO" id="GO:0003864">
    <property type="term" value="F:3-methyl-2-oxobutanoate hydroxymethyltransferase activity"/>
    <property type="evidence" value="ECO:0007669"/>
    <property type="project" value="UniProtKB-UniRule"/>
</dbReference>
<comment type="caution">
    <text evidence="11">The sequence shown here is derived from an EMBL/GenBank/DDBJ whole genome shotgun (WGS) entry which is preliminary data.</text>
</comment>
<feature type="binding site" evidence="7 9">
    <location>
        <begin position="36"/>
        <end position="37"/>
    </location>
    <ligand>
        <name>3-methyl-2-oxobutanoate</name>
        <dbReference type="ChEBI" id="CHEBI:11851"/>
    </ligand>
</feature>
<evidence type="ECO:0000256" key="2">
    <source>
        <dbReference type="ARBA" id="ARBA00008676"/>
    </source>
</evidence>
<evidence type="ECO:0000313" key="11">
    <source>
        <dbReference type="EMBL" id="TYB31957.1"/>
    </source>
</evidence>
<comment type="catalytic activity">
    <reaction evidence="7">
        <text>(6R)-5,10-methylene-5,6,7,8-tetrahydrofolate + 3-methyl-2-oxobutanoate + H2O = 2-dehydropantoate + (6S)-5,6,7,8-tetrahydrofolate</text>
        <dbReference type="Rhea" id="RHEA:11824"/>
        <dbReference type="ChEBI" id="CHEBI:11561"/>
        <dbReference type="ChEBI" id="CHEBI:11851"/>
        <dbReference type="ChEBI" id="CHEBI:15377"/>
        <dbReference type="ChEBI" id="CHEBI:15636"/>
        <dbReference type="ChEBI" id="CHEBI:57453"/>
        <dbReference type="EC" id="2.1.2.11"/>
    </reaction>
</comment>